<evidence type="ECO:0000256" key="9">
    <source>
        <dbReference type="HAMAP-Rule" id="MF_01925"/>
    </source>
</evidence>
<comment type="catalytic activity">
    <reaction evidence="9">
        <text>L-proline + NAD(+) = (S)-1-pyrroline-5-carboxylate + NADH + 2 H(+)</text>
        <dbReference type="Rhea" id="RHEA:14105"/>
        <dbReference type="ChEBI" id="CHEBI:15378"/>
        <dbReference type="ChEBI" id="CHEBI:17388"/>
        <dbReference type="ChEBI" id="CHEBI:57540"/>
        <dbReference type="ChEBI" id="CHEBI:57945"/>
        <dbReference type="ChEBI" id="CHEBI:60039"/>
        <dbReference type="EC" id="1.5.1.2"/>
    </reaction>
</comment>
<evidence type="ECO:0000313" key="16">
    <source>
        <dbReference type="Proteomes" id="UP001145072"/>
    </source>
</evidence>
<evidence type="ECO:0000256" key="7">
    <source>
        <dbReference type="ARBA" id="ARBA00023002"/>
    </source>
</evidence>
<feature type="binding site" evidence="11">
    <location>
        <begin position="8"/>
        <end position="13"/>
    </location>
    <ligand>
        <name>NADP(+)</name>
        <dbReference type="ChEBI" id="CHEBI:58349"/>
    </ligand>
</feature>
<gene>
    <name evidence="9 15" type="primary">proC</name>
    <name evidence="15" type="ORF">NC661_20485</name>
</gene>
<evidence type="ECO:0000256" key="11">
    <source>
        <dbReference type="PIRSR" id="PIRSR000193-1"/>
    </source>
</evidence>
<dbReference type="PANTHER" id="PTHR11645">
    <property type="entry name" value="PYRROLINE-5-CARBOXYLATE REDUCTASE"/>
    <property type="match status" value="1"/>
</dbReference>
<evidence type="ECO:0000259" key="14">
    <source>
        <dbReference type="Pfam" id="PF14748"/>
    </source>
</evidence>
<dbReference type="Pfam" id="PF14748">
    <property type="entry name" value="P5CR_dimer"/>
    <property type="match status" value="1"/>
</dbReference>
<feature type="domain" description="Pyrroline-5-carboxylate reductase catalytic N-terminal" evidence="13">
    <location>
        <begin position="4"/>
        <end position="100"/>
    </location>
</feature>
<evidence type="ECO:0000259" key="13">
    <source>
        <dbReference type="Pfam" id="PF03807"/>
    </source>
</evidence>
<comment type="subcellular location">
    <subcellularLocation>
        <location evidence="1 9">Cytoplasm</location>
    </subcellularLocation>
</comment>
<sequence length="271" mass="29467">MQNKVVFIGAGSMAEALIAGIISTEYLDPEQVVATNKTNQNRLDYLKDTYNISVTQNKQEALSQADVVVLAMKPKDVELALKDLQPYLTRNHLILSVLAGITTNFMEKVIGFEIPVIRSMPNTSAMVGKSATAITKGSYASEQHVEKVQSLLNTIGTTIVVKEEDMHAITALAGSGPAFYYYMVESMEKAAEEVGLESEIAKPLIMQTIAGVVEMLQSSSDSPSELRRKITSPGGTTQAGLETLDNYHFQEAIMACIKNAATRSEELGKQK</sequence>
<dbReference type="EC" id="1.5.1.2" evidence="9 10"/>
<dbReference type="Gene3D" id="1.10.3730.10">
    <property type="entry name" value="ProC C-terminal domain-like"/>
    <property type="match status" value="1"/>
</dbReference>
<dbReference type="HAMAP" id="MF_01925">
    <property type="entry name" value="P5C_reductase"/>
    <property type="match status" value="1"/>
</dbReference>
<evidence type="ECO:0000256" key="3">
    <source>
        <dbReference type="ARBA" id="ARBA00022490"/>
    </source>
</evidence>
<protein>
    <recommendedName>
        <fullName evidence="9 10">Pyrroline-5-carboxylate reductase</fullName>
        <shortName evidence="9">P5C reductase</shortName>
        <shortName evidence="9">P5CR</shortName>
        <ecNumber evidence="9 10">1.5.1.2</ecNumber>
    </recommendedName>
    <alternativeName>
        <fullName evidence="9">PCA reductase</fullName>
    </alternativeName>
</protein>
<dbReference type="SUPFAM" id="SSF51735">
    <property type="entry name" value="NAD(P)-binding Rossmann-fold domains"/>
    <property type="match status" value="1"/>
</dbReference>
<dbReference type="AlphaFoldDB" id="A0A9X3WQ89"/>
<reference evidence="15" key="1">
    <citation type="submission" date="2022-06" db="EMBL/GenBank/DDBJ databases">
        <title>Aquibacillus sp. a new bacterium isolated from soil saline samples.</title>
        <authorList>
            <person name="Galisteo C."/>
            <person name="De La Haba R."/>
            <person name="Sanchez-Porro C."/>
            <person name="Ventosa A."/>
        </authorList>
    </citation>
    <scope>NUCLEOTIDE SEQUENCE</scope>
    <source>
        <strain evidence="15">JCM 12387</strain>
    </source>
</reference>
<dbReference type="InterPro" id="IPR029036">
    <property type="entry name" value="P5CR_dimer"/>
</dbReference>
<dbReference type="GO" id="GO:0004735">
    <property type="term" value="F:pyrroline-5-carboxylate reductase activity"/>
    <property type="evidence" value="ECO:0007669"/>
    <property type="project" value="UniProtKB-UniRule"/>
</dbReference>
<dbReference type="PROSITE" id="PS00521">
    <property type="entry name" value="P5CR"/>
    <property type="match status" value="1"/>
</dbReference>
<keyword evidence="6 9" id="KW-0521">NADP</keyword>
<comment type="function">
    <text evidence="8 9">Catalyzes the reduction of 1-pyrroline-5-carboxylate (PCA) to L-proline.</text>
</comment>
<organism evidence="15 16">
    <name type="scientific">Aquibacillus koreensis</name>
    <dbReference type="NCBI Taxonomy" id="279446"/>
    <lineage>
        <taxon>Bacteria</taxon>
        <taxon>Bacillati</taxon>
        <taxon>Bacillota</taxon>
        <taxon>Bacilli</taxon>
        <taxon>Bacillales</taxon>
        <taxon>Bacillaceae</taxon>
        <taxon>Aquibacillus</taxon>
    </lineage>
</organism>
<accession>A0A9X3WQ89</accession>
<dbReference type="Pfam" id="PF03807">
    <property type="entry name" value="F420_oxidored"/>
    <property type="match status" value="1"/>
</dbReference>
<dbReference type="PIRSF" id="PIRSF000193">
    <property type="entry name" value="Pyrrol-5-carb_rd"/>
    <property type="match status" value="1"/>
</dbReference>
<keyword evidence="3 9" id="KW-0963">Cytoplasm</keyword>
<comment type="catalytic activity">
    <reaction evidence="9 12">
        <text>L-proline + NADP(+) = (S)-1-pyrroline-5-carboxylate + NADPH + 2 H(+)</text>
        <dbReference type="Rhea" id="RHEA:14109"/>
        <dbReference type="ChEBI" id="CHEBI:15378"/>
        <dbReference type="ChEBI" id="CHEBI:17388"/>
        <dbReference type="ChEBI" id="CHEBI:57783"/>
        <dbReference type="ChEBI" id="CHEBI:58349"/>
        <dbReference type="ChEBI" id="CHEBI:60039"/>
        <dbReference type="EC" id="1.5.1.2"/>
    </reaction>
</comment>
<dbReference type="EMBL" id="JAMQJZ010000027">
    <property type="protein sequence ID" value="MDC3422733.1"/>
    <property type="molecule type" value="Genomic_DNA"/>
</dbReference>
<dbReference type="PANTHER" id="PTHR11645:SF49">
    <property type="entry name" value="PYRROLINE-5-CARBOXYLATE REDUCTASE 1"/>
    <property type="match status" value="1"/>
</dbReference>
<dbReference type="GO" id="GO:0055129">
    <property type="term" value="P:L-proline biosynthetic process"/>
    <property type="evidence" value="ECO:0007669"/>
    <property type="project" value="UniProtKB-UniRule"/>
</dbReference>
<evidence type="ECO:0000256" key="1">
    <source>
        <dbReference type="ARBA" id="ARBA00004496"/>
    </source>
</evidence>
<evidence type="ECO:0000256" key="10">
    <source>
        <dbReference type="NCBIfam" id="TIGR00112"/>
    </source>
</evidence>
<evidence type="ECO:0000256" key="8">
    <source>
        <dbReference type="ARBA" id="ARBA00058118"/>
    </source>
</evidence>
<evidence type="ECO:0000256" key="2">
    <source>
        <dbReference type="ARBA" id="ARBA00005525"/>
    </source>
</evidence>
<dbReference type="FunFam" id="3.40.50.720:FF:000190">
    <property type="entry name" value="Pyrroline-5-carboxylate reductase"/>
    <property type="match status" value="1"/>
</dbReference>
<name>A0A9X3WQ89_9BACI</name>
<feature type="domain" description="Pyrroline-5-carboxylate reductase dimerisation" evidence="14">
    <location>
        <begin position="163"/>
        <end position="267"/>
    </location>
</feature>
<keyword evidence="7 9" id="KW-0560">Oxidoreductase</keyword>
<evidence type="ECO:0000256" key="4">
    <source>
        <dbReference type="ARBA" id="ARBA00022605"/>
    </source>
</evidence>
<dbReference type="InterPro" id="IPR036291">
    <property type="entry name" value="NAD(P)-bd_dom_sf"/>
</dbReference>
<dbReference type="Gene3D" id="3.40.50.720">
    <property type="entry name" value="NAD(P)-binding Rossmann-like Domain"/>
    <property type="match status" value="1"/>
</dbReference>
<dbReference type="InterPro" id="IPR053790">
    <property type="entry name" value="P5CR-like_CS"/>
</dbReference>
<evidence type="ECO:0000256" key="12">
    <source>
        <dbReference type="RuleBase" id="RU003903"/>
    </source>
</evidence>
<proteinExistence type="inferred from homology"/>
<dbReference type="RefSeq" id="WP_259870456.1">
    <property type="nucleotide sequence ID" value="NZ_JAMQJZ010000027.1"/>
</dbReference>
<keyword evidence="5 9" id="KW-0641">Proline biosynthesis</keyword>
<evidence type="ECO:0000256" key="5">
    <source>
        <dbReference type="ARBA" id="ARBA00022650"/>
    </source>
</evidence>
<dbReference type="FunFam" id="1.10.3730.10:FF:000001">
    <property type="entry name" value="Pyrroline-5-carboxylate reductase"/>
    <property type="match status" value="1"/>
</dbReference>
<evidence type="ECO:0000313" key="15">
    <source>
        <dbReference type="EMBL" id="MDC3422733.1"/>
    </source>
</evidence>
<keyword evidence="16" id="KW-1185">Reference proteome</keyword>
<evidence type="ECO:0000256" key="6">
    <source>
        <dbReference type="ARBA" id="ARBA00022857"/>
    </source>
</evidence>
<dbReference type="Proteomes" id="UP001145072">
    <property type="component" value="Unassembled WGS sequence"/>
</dbReference>
<keyword evidence="4 9" id="KW-0028">Amino-acid biosynthesis</keyword>
<comment type="caution">
    <text evidence="15">The sequence shown here is derived from an EMBL/GenBank/DDBJ whole genome shotgun (WGS) entry which is preliminary data.</text>
</comment>
<comment type="pathway">
    <text evidence="9 12">Amino-acid biosynthesis; L-proline biosynthesis; L-proline from L-glutamate 5-semialdehyde: step 1/1.</text>
</comment>
<dbReference type="GO" id="GO:0005737">
    <property type="term" value="C:cytoplasm"/>
    <property type="evidence" value="ECO:0007669"/>
    <property type="project" value="UniProtKB-SubCell"/>
</dbReference>
<dbReference type="NCBIfam" id="TIGR00112">
    <property type="entry name" value="proC"/>
    <property type="match status" value="1"/>
</dbReference>
<dbReference type="SUPFAM" id="SSF48179">
    <property type="entry name" value="6-phosphogluconate dehydrogenase C-terminal domain-like"/>
    <property type="match status" value="1"/>
</dbReference>
<dbReference type="InterPro" id="IPR028939">
    <property type="entry name" value="P5C_Rdtase_cat_N"/>
</dbReference>
<feature type="binding site" evidence="11">
    <location>
        <begin position="71"/>
        <end position="74"/>
    </location>
    <ligand>
        <name>NADP(+)</name>
        <dbReference type="ChEBI" id="CHEBI:58349"/>
    </ligand>
</feature>
<dbReference type="InterPro" id="IPR000304">
    <property type="entry name" value="Pyrroline-COOH_reductase"/>
</dbReference>
<comment type="similarity">
    <text evidence="2 9 12">Belongs to the pyrroline-5-carboxylate reductase family.</text>
</comment>
<dbReference type="InterPro" id="IPR008927">
    <property type="entry name" value="6-PGluconate_DH-like_C_sf"/>
</dbReference>